<protein>
    <submittedName>
        <fullName evidence="6">UFD1-domain-containing protein</fullName>
    </submittedName>
</protein>
<dbReference type="Pfam" id="PF03152">
    <property type="entry name" value="UFD1_N1"/>
    <property type="match status" value="1"/>
</dbReference>
<dbReference type="AlphaFoldDB" id="A0A6A4IHY8"/>
<feature type="compositionally biased region" description="Basic and acidic residues" evidence="3">
    <location>
        <begin position="262"/>
        <end position="272"/>
    </location>
</feature>
<dbReference type="Gene3D" id="2.40.40.50">
    <property type="entry name" value="Ubiquitin fusion degradation protein UFD1, N-terminal domain"/>
    <property type="match status" value="1"/>
</dbReference>
<feature type="compositionally biased region" description="Basic and acidic residues" evidence="3">
    <location>
        <begin position="429"/>
        <end position="438"/>
    </location>
</feature>
<evidence type="ECO:0000256" key="1">
    <source>
        <dbReference type="ARBA" id="ARBA00006043"/>
    </source>
</evidence>
<comment type="similarity">
    <text evidence="1">Belongs to the UFD1 family.</text>
</comment>
<dbReference type="GO" id="GO:0031593">
    <property type="term" value="F:polyubiquitin modification-dependent protein binding"/>
    <property type="evidence" value="ECO:0007669"/>
    <property type="project" value="TreeGrafter"/>
</dbReference>
<feature type="region of interest" description="Disordered" evidence="3">
    <location>
        <begin position="262"/>
        <end position="290"/>
    </location>
</feature>
<dbReference type="GO" id="GO:0006511">
    <property type="term" value="P:ubiquitin-dependent protein catabolic process"/>
    <property type="evidence" value="ECO:0007669"/>
    <property type="project" value="InterPro"/>
</dbReference>
<feature type="compositionally biased region" description="Low complexity" evidence="3">
    <location>
        <begin position="232"/>
        <end position="250"/>
    </location>
</feature>
<dbReference type="PANTHER" id="PTHR12555:SF13">
    <property type="entry name" value="UBIQUITIN RECOGNITION FACTOR IN ER-ASSOCIATED DEGRADATION PROTEIN 1"/>
    <property type="match status" value="1"/>
</dbReference>
<evidence type="ECO:0000313" key="6">
    <source>
        <dbReference type="EMBL" id="KAE9409600.1"/>
    </source>
</evidence>
<evidence type="ECO:0000259" key="4">
    <source>
        <dbReference type="Pfam" id="PF03152"/>
    </source>
</evidence>
<keyword evidence="2" id="KW-0833">Ubl conjugation pathway</keyword>
<sequence length="465" mass="49180">MAFFNNQGPAGLLGQLAGGLAQGFGHMGHAPPRAYNEYFKAYSVAMMPGKERPNVSYGGKIIMPPSSLANLTSLDLESPWQFKLRNPSNPAAETHAGKKASVYLPYWMMKTLRLNEGDPIRVTGADLPKGTLVKLQAQSVHFLEISDHKAVLEAELRNFATLTQGDIIEICYNSIVFGILVMETSPGGGGIDILDTDLSVDFAAPVGYVEPEKPKAAPPPTMASKLKIDLNSTSPGSSRPGSSLSGGFAGASTGQNVVSKDGDAWESFKGKGETLAGRKTKGKGISHRKVEQVSEESKIIRTSNRRVVSNATFEGDDKVPAALNLPFGQLFFGFNIAPYVPPPPVDETPSSPVSQGPAAFSGSGHSLNGRPTPGSQPSSSSAKGKTKASEESSEQSSTSWTGTGHTLGNSVPREIGATGAGGARIPRIPTRDSKDQKSKQKIRSPSPDIDWGVDEDDDVIMIDSD</sequence>
<feature type="compositionally biased region" description="Acidic residues" evidence="3">
    <location>
        <begin position="451"/>
        <end position="465"/>
    </location>
</feature>
<feature type="region of interest" description="Disordered" evidence="3">
    <location>
        <begin position="211"/>
        <end position="250"/>
    </location>
</feature>
<dbReference type="InterPro" id="IPR055418">
    <property type="entry name" value="UFD1_N2"/>
</dbReference>
<dbReference type="InterPro" id="IPR042299">
    <property type="entry name" value="Ufd1-like_Nn"/>
</dbReference>
<evidence type="ECO:0000259" key="5">
    <source>
        <dbReference type="Pfam" id="PF24842"/>
    </source>
</evidence>
<accession>A0A6A4IHY8</accession>
<dbReference type="GO" id="GO:0034098">
    <property type="term" value="C:VCP-NPL4-UFD1 AAA ATPase complex"/>
    <property type="evidence" value="ECO:0007669"/>
    <property type="project" value="TreeGrafter"/>
</dbReference>
<evidence type="ECO:0000313" key="7">
    <source>
        <dbReference type="Proteomes" id="UP000799118"/>
    </source>
</evidence>
<dbReference type="Proteomes" id="UP000799118">
    <property type="component" value="Unassembled WGS sequence"/>
</dbReference>
<dbReference type="EMBL" id="ML769387">
    <property type="protein sequence ID" value="KAE9409600.1"/>
    <property type="molecule type" value="Genomic_DNA"/>
</dbReference>
<dbReference type="PANTHER" id="PTHR12555">
    <property type="entry name" value="UBIQUITIN FUSION DEGRADATON PROTEIN 1"/>
    <property type="match status" value="1"/>
</dbReference>
<evidence type="ECO:0000256" key="2">
    <source>
        <dbReference type="ARBA" id="ARBA00022786"/>
    </source>
</evidence>
<dbReference type="InterPro" id="IPR055417">
    <property type="entry name" value="UFD1_N1"/>
</dbReference>
<reference evidence="6" key="1">
    <citation type="journal article" date="2019" name="Environ. Microbiol.">
        <title>Fungal ecological strategies reflected in gene transcription - a case study of two litter decomposers.</title>
        <authorList>
            <person name="Barbi F."/>
            <person name="Kohler A."/>
            <person name="Barry K."/>
            <person name="Baskaran P."/>
            <person name="Daum C."/>
            <person name="Fauchery L."/>
            <person name="Ihrmark K."/>
            <person name="Kuo A."/>
            <person name="LaButti K."/>
            <person name="Lipzen A."/>
            <person name="Morin E."/>
            <person name="Grigoriev I.V."/>
            <person name="Henrissat B."/>
            <person name="Lindahl B."/>
            <person name="Martin F."/>
        </authorList>
    </citation>
    <scope>NUCLEOTIDE SEQUENCE</scope>
    <source>
        <strain evidence="6">JB14</strain>
    </source>
</reference>
<gene>
    <name evidence="6" type="ORF">BT96DRAFT_962227</name>
</gene>
<feature type="region of interest" description="Disordered" evidence="3">
    <location>
        <begin position="343"/>
        <end position="465"/>
    </location>
</feature>
<dbReference type="Gene3D" id="3.10.330.10">
    <property type="match status" value="1"/>
</dbReference>
<dbReference type="Pfam" id="PF24842">
    <property type="entry name" value="UFD1_N2"/>
    <property type="match status" value="1"/>
</dbReference>
<dbReference type="OrthoDB" id="422728at2759"/>
<organism evidence="6 7">
    <name type="scientific">Gymnopus androsaceus JB14</name>
    <dbReference type="NCBI Taxonomy" id="1447944"/>
    <lineage>
        <taxon>Eukaryota</taxon>
        <taxon>Fungi</taxon>
        <taxon>Dikarya</taxon>
        <taxon>Basidiomycota</taxon>
        <taxon>Agaricomycotina</taxon>
        <taxon>Agaricomycetes</taxon>
        <taxon>Agaricomycetidae</taxon>
        <taxon>Agaricales</taxon>
        <taxon>Marasmiineae</taxon>
        <taxon>Omphalotaceae</taxon>
        <taxon>Gymnopus</taxon>
    </lineage>
</organism>
<feature type="domain" description="Ubiquitin fusion degradation protein UFD1 N-terminal subdomain 2" evidence="5">
    <location>
        <begin position="129"/>
        <end position="205"/>
    </location>
</feature>
<keyword evidence="7" id="KW-1185">Reference proteome</keyword>
<proteinExistence type="inferred from homology"/>
<evidence type="ECO:0000256" key="3">
    <source>
        <dbReference type="SAM" id="MobiDB-lite"/>
    </source>
</evidence>
<feature type="compositionally biased region" description="Polar residues" evidence="3">
    <location>
        <begin position="400"/>
        <end position="409"/>
    </location>
</feature>
<feature type="compositionally biased region" description="Basic residues" evidence="3">
    <location>
        <begin position="278"/>
        <end position="287"/>
    </location>
</feature>
<dbReference type="InterPro" id="IPR004854">
    <property type="entry name" value="Ufd1-like"/>
</dbReference>
<feature type="domain" description="Ubiquitin fusion degradation protein UFD1 N-terminal subdomain 1" evidence="4">
    <location>
        <begin position="35"/>
        <end position="128"/>
    </location>
</feature>
<name>A0A6A4IHY8_9AGAR</name>
<dbReference type="GO" id="GO:0036503">
    <property type="term" value="P:ERAD pathway"/>
    <property type="evidence" value="ECO:0007669"/>
    <property type="project" value="TreeGrafter"/>
</dbReference>